<feature type="compositionally biased region" description="Low complexity" evidence="1">
    <location>
        <begin position="257"/>
        <end position="276"/>
    </location>
</feature>
<organism evidence="3">
    <name type="scientific">Lygus hesperus</name>
    <name type="common">Western plant bug</name>
    <dbReference type="NCBI Taxonomy" id="30085"/>
    <lineage>
        <taxon>Eukaryota</taxon>
        <taxon>Metazoa</taxon>
        <taxon>Ecdysozoa</taxon>
        <taxon>Arthropoda</taxon>
        <taxon>Hexapoda</taxon>
        <taxon>Insecta</taxon>
        <taxon>Pterygota</taxon>
        <taxon>Neoptera</taxon>
        <taxon>Paraneoptera</taxon>
        <taxon>Hemiptera</taxon>
        <taxon>Heteroptera</taxon>
        <taxon>Panheteroptera</taxon>
        <taxon>Cimicomorpha</taxon>
        <taxon>Miridae</taxon>
        <taxon>Mirini</taxon>
        <taxon>Lygus</taxon>
    </lineage>
</organism>
<feature type="region of interest" description="Disordered" evidence="1">
    <location>
        <begin position="257"/>
        <end position="277"/>
    </location>
</feature>
<name>A0A0A9XFN2_LYGHE</name>
<evidence type="ECO:0000313" key="2">
    <source>
        <dbReference type="EMBL" id="JAG18787.1"/>
    </source>
</evidence>
<evidence type="ECO:0000256" key="1">
    <source>
        <dbReference type="SAM" id="MobiDB-lite"/>
    </source>
</evidence>
<dbReference type="EMBL" id="GDHC01016154">
    <property type="protein sequence ID" value="JAQ02475.1"/>
    <property type="molecule type" value="Transcribed_RNA"/>
</dbReference>
<evidence type="ECO:0000313" key="3">
    <source>
        <dbReference type="EMBL" id="JAG18789.1"/>
    </source>
</evidence>
<evidence type="ECO:0000313" key="5">
    <source>
        <dbReference type="EMBL" id="JAQ10773.1"/>
    </source>
</evidence>
<gene>
    <name evidence="3" type="primary">Krt1_0</name>
    <name evidence="2" type="synonym">Krt1_1</name>
    <name evidence="2" type="ORF">CM83_7529</name>
    <name evidence="3" type="ORF">CM83_7547</name>
    <name evidence="4" type="ORF">g.29138</name>
    <name evidence="5" type="ORF">g.29164</name>
</gene>
<dbReference type="EMBL" id="GBHO01024815">
    <property type="protein sequence ID" value="JAG18789.1"/>
    <property type="molecule type" value="Transcribed_RNA"/>
</dbReference>
<sequence length="632" mass="68960">MSFSANSTLNSTIEVWSRDIAVTETPTFYTTVPATLQTDILPQTCGTSELSVSFGGPSIASTMSSINVVIDPTRSIIQAGDFITLEFAELFTIDASSCGLFVTPETVPYVAVDTVASVRYQASVSILDLEVLPASPDRSSNLSTLDDPFAPLYVVCTSVRLPNHEVDGTSLTARITGVEMVGEDSAVEHAKCVSNISNVLHVLPQTFDNVIIHPEDAVTNTSTTLVIDIYGIHISLPQNASIDIQLPSGWHSIDIDGTSGTSGTSGSSSSNNITDNKSTAPIACNVTDVPEAFGMLITHSISDSMVEKTLRIMFPTSLNARNILHIACDGIQTPLEPTGRRQDVVVTSYDNLNRRVETYDQGILHPVRHSTSVAGSGRQSNYYIHRTQWLEYLPFNQTQQDAVVSTYLQYLPEHPLHIQIQSQKLLMYRYEDGAISTVSDDVAKTKFILPWINRLRRNTRNAQQVGGIDAVDTFASAATDAANLDAIDDLIQLYRRDLLQLIRDDFVNSVLTLETNISTYDANYSASDIQALVRAVDRRVATTLEKNLVTTNFNPPSDLCYNGDTDYRYGETDIDCGGVFCKPCPLRSSCEHHYDCSSGACSYGTCVAVTDSLPTLLTHSAFTLLLFLIAVL</sequence>
<dbReference type="EMBL" id="GBHO01024817">
    <property type="protein sequence ID" value="JAG18787.1"/>
    <property type="molecule type" value="Transcribed_RNA"/>
</dbReference>
<reference evidence="3" key="2">
    <citation type="submission" date="2014-07" db="EMBL/GenBank/DDBJ databases">
        <authorList>
            <person name="Hull J."/>
        </authorList>
    </citation>
    <scope>NUCLEOTIDE SEQUENCE</scope>
</reference>
<reference evidence="3" key="1">
    <citation type="journal article" date="2014" name="PLoS ONE">
        <title>Transcriptome-Based Identification of ABC Transporters in the Western Tarnished Plant Bug Lygus hesperus.</title>
        <authorList>
            <person name="Hull J.J."/>
            <person name="Chaney K."/>
            <person name="Geib S.M."/>
            <person name="Fabrick J.A."/>
            <person name="Brent C.S."/>
            <person name="Walsh D."/>
            <person name="Lavine L.C."/>
        </authorList>
    </citation>
    <scope>NUCLEOTIDE SEQUENCE</scope>
</reference>
<dbReference type="EMBL" id="GDHC01007856">
    <property type="protein sequence ID" value="JAQ10773.1"/>
    <property type="molecule type" value="Transcribed_RNA"/>
</dbReference>
<evidence type="ECO:0000313" key="4">
    <source>
        <dbReference type="EMBL" id="JAQ02475.1"/>
    </source>
</evidence>
<dbReference type="AlphaFoldDB" id="A0A0A9XFN2"/>
<protein>
    <submittedName>
        <fullName evidence="3">Keratin, type II cytoskeletal 1</fullName>
    </submittedName>
</protein>
<proteinExistence type="predicted"/>
<accession>A0A0A9XFN2</accession>
<reference evidence="4" key="3">
    <citation type="journal article" date="2016" name="Gigascience">
        <title>De novo construction of an expanded transcriptome assembly for the western tarnished plant bug, Lygus hesperus.</title>
        <authorList>
            <person name="Tassone E.E."/>
            <person name="Geib S.M."/>
            <person name="Hall B."/>
            <person name="Fabrick J.A."/>
            <person name="Brent C.S."/>
            <person name="Hull J.J."/>
        </authorList>
    </citation>
    <scope>NUCLEOTIDE SEQUENCE</scope>
</reference>